<dbReference type="OrthoDB" id="4553959at2"/>
<dbReference type="HOGENOM" id="CLU_085079_0_0_11"/>
<feature type="region of interest" description="Disordered" evidence="1">
    <location>
        <begin position="189"/>
        <end position="221"/>
    </location>
</feature>
<name>D2ARS0_STRRD</name>
<proteinExistence type="predicted"/>
<dbReference type="EMBL" id="CP001814">
    <property type="protein sequence ID" value="ACZ84599.1"/>
    <property type="molecule type" value="Genomic_DNA"/>
</dbReference>
<evidence type="ECO:0000256" key="1">
    <source>
        <dbReference type="SAM" id="MobiDB-lite"/>
    </source>
</evidence>
<evidence type="ECO:0000313" key="2">
    <source>
        <dbReference type="EMBL" id="ACZ84599.1"/>
    </source>
</evidence>
<gene>
    <name evidence="2" type="ordered locus">Sros_1607</name>
</gene>
<organism evidence="2 3">
    <name type="scientific">Streptosporangium roseum (strain ATCC 12428 / DSM 43021 / JCM 3005 / KCTC 9067 / NCIMB 10171 / NRRL 2505 / NI 9100)</name>
    <dbReference type="NCBI Taxonomy" id="479432"/>
    <lineage>
        <taxon>Bacteria</taxon>
        <taxon>Bacillati</taxon>
        <taxon>Actinomycetota</taxon>
        <taxon>Actinomycetes</taxon>
        <taxon>Streptosporangiales</taxon>
        <taxon>Streptosporangiaceae</taxon>
        <taxon>Streptosporangium</taxon>
    </lineage>
</organism>
<protein>
    <recommendedName>
        <fullName evidence="4">Guanylate cyclase domain-containing protein</fullName>
    </recommendedName>
</protein>
<dbReference type="AlphaFoldDB" id="D2ARS0"/>
<dbReference type="STRING" id="479432.Sros_1607"/>
<accession>D2ARS0</accession>
<keyword evidence="3" id="KW-1185">Reference proteome</keyword>
<evidence type="ECO:0000313" key="3">
    <source>
        <dbReference type="Proteomes" id="UP000002029"/>
    </source>
</evidence>
<dbReference type="eggNOG" id="COG2114">
    <property type="taxonomic scope" value="Bacteria"/>
</dbReference>
<reference evidence="2 3" key="1">
    <citation type="journal article" date="2010" name="Stand. Genomic Sci.">
        <title>Complete genome sequence of Streptosporangium roseum type strain (NI 9100).</title>
        <authorList>
            <person name="Nolan M."/>
            <person name="Sikorski J."/>
            <person name="Jando M."/>
            <person name="Lucas S."/>
            <person name="Lapidus A."/>
            <person name="Glavina Del Rio T."/>
            <person name="Chen F."/>
            <person name="Tice H."/>
            <person name="Pitluck S."/>
            <person name="Cheng J.F."/>
            <person name="Chertkov O."/>
            <person name="Sims D."/>
            <person name="Meincke L."/>
            <person name="Brettin T."/>
            <person name="Han C."/>
            <person name="Detter J.C."/>
            <person name="Bruce D."/>
            <person name="Goodwin L."/>
            <person name="Land M."/>
            <person name="Hauser L."/>
            <person name="Chang Y.J."/>
            <person name="Jeffries C.D."/>
            <person name="Ivanova N."/>
            <person name="Mavromatis K."/>
            <person name="Mikhailova N."/>
            <person name="Chen A."/>
            <person name="Palaniappan K."/>
            <person name="Chain P."/>
            <person name="Rohde M."/>
            <person name="Goker M."/>
            <person name="Bristow J."/>
            <person name="Eisen J.A."/>
            <person name="Markowitz V."/>
            <person name="Hugenholtz P."/>
            <person name="Kyrpides N.C."/>
            <person name="Klenk H.P."/>
        </authorList>
    </citation>
    <scope>NUCLEOTIDE SEQUENCE [LARGE SCALE GENOMIC DNA]</scope>
    <source>
        <strain evidence="3">ATCC 12428 / DSM 43021 / JCM 3005 / NI 9100</strain>
    </source>
</reference>
<dbReference type="Proteomes" id="UP000002029">
    <property type="component" value="Chromosome"/>
</dbReference>
<evidence type="ECO:0008006" key="4">
    <source>
        <dbReference type="Google" id="ProtNLM"/>
    </source>
</evidence>
<dbReference type="RefSeq" id="WP_012888344.1">
    <property type="nucleotide sequence ID" value="NC_013595.1"/>
</dbReference>
<dbReference type="KEGG" id="sro:Sros_1607"/>
<sequence>MSKNHRRRLLIKTDIVSYGTRDDRDQRAAQRNFIHLLDEAAENAGLNRKKWFTQSSGDGEFAILPGREPEQRVVDDFVRQLDSALGHHNAGVLPSTRIRLRVAIHVGVISPADNGIAGAAAVAVGRMVDCAPLREAIAAAEPADLALIVSDEIYRGTIAGRLTTWRDDDFHEVTVQVKELTARAWIHVPRGGLSPHGSPERGSRGHGGPPGQAAARPHEEAQASPVVVNTFYGTVHTQGGTIGISNG</sequence>